<dbReference type="GO" id="GO:0003735">
    <property type="term" value="F:structural constituent of ribosome"/>
    <property type="evidence" value="ECO:0007669"/>
    <property type="project" value="InterPro"/>
</dbReference>
<dbReference type="Pfam" id="PF00298">
    <property type="entry name" value="Ribosomal_L11"/>
    <property type="match status" value="1"/>
</dbReference>
<dbReference type="EMBL" id="NPDT01000001">
    <property type="protein sequence ID" value="PJZ67432.1"/>
    <property type="molecule type" value="Genomic_DNA"/>
</dbReference>
<dbReference type="FunFam" id="3.30.1550.10:FF:000001">
    <property type="entry name" value="50S ribosomal protein L11"/>
    <property type="match status" value="1"/>
</dbReference>
<dbReference type="Proteomes" id="UP001580391">
    <property type="component" value="Unassembled WGS sequence"/>
</dbReference>
<evidence type="ECO:0000256" key="6">
    <source>
        <dbReference type="ARBA" id="ARBA00023274"/>
    </source>
</evidence>
<comment type="caution">
    <text evidence="14">The sequence shown here is derived from an EMBL/GenBank/DDBJ whole genome shotgun (WGS) entry which is preliminary data.</text>
</comment>
<dbReference type="GO" id="GO:0070180">
    <property type="term" value="F:large ribosomal subunit rRNA binding"/>
    <property type="evidence" value="ECO:0007669"/>
    <property type="project" value="UniProtKB-UniRule"/>
</dbReference>
<dbReference type="GO" id="GO:0006412">
    <property type="term" value="P:translation"/>
    <property type="evidence" value="ECO:0007669"/>
    <property type="project" value="UniProtKB-UniRule"/>
</dbReference>
<keyword evidence="4 8" id="KW-0694">RNA-binding</keyword>
<dbReference type="SUPFAM" id="SSF46906">
    <property type="entry name" value="Ribosomal protein L11, C-terminal domain"/>
    <property type="match status" value="1"/>
</dbReference>
<comment type="function">
    <text evidence="8 10">Forms part of the ribosomal stalk which helps the ribosome interact with GTP-bound translation factors.</text>
</comment>
<dbReference type="CDD" id="cd00349">
    <property type="entry name" value="Ribosomal_L11"/>
    <property type="match status" value="1"/>
</dbReference>
<dbReference type="InterPro" id="IPR020784">
    <property type="entry name" value="Ribosomal_uL11_N"/>
</dbReference>
<comment type="similarity">
    <text evidence="1 8 9">Belongs to the universal ribosomal protein uL11 family.</text>
</comment>
<dbReference type="InterPro" id="IPR020783">
    <property type="entry name" value="Ribosomal_uL11_C"/>
</dbReference>
<protein>
    <recommendedName>
        <fullName evidence="8">Large ribosomal subunit protein uL11</fullName>
    </recommendedName>
</protein>
<evidence type="ECO:0000256" key="2">
    <source>
        <dbReference type="ARBA" id="ARBA00022481"/>
    </source>
</evidence>
<evidence type="ECO:0000256" key="7">
    <source>
        <dbReference type="ARBA" id="ARBA00062905"/>
    </source>
</evidence>
<dbReference type="Pfam" id="PF03946">
    <property type="entry name" value="Ribosomal_L11_N"/>
    <property type="match status" value="1"/>
</dbReference>
<dbReference type="GO" id="GO:0022625">
    <property type="term" value="C:cytosolic large ribosomal subunit"/>
    <property type="evidence" value="ECO:0007669"/>
    <property type="project" value="TreeGrafter"/>
</dbReference>
<dbReference type="InterPro" id="IPR036769">
    <property type="entry name" value="Ribosomal_uL11_C_sf"/>
</dbReference>
<comment type="PTM">
    <text evidence="8 10">One or more lysine residues are methylated.</text>
</comment>
<evidence type="ECO:0000256" key="10">
    <source>
        <dbReference type="RuleBase" id="RU003979"/>
    </source>
</evidence>
<dbReference type="HAMAP" id="MF_00736">
    <property type="entry name" value="Ribosomal_uL11"/>
    <property type="match status" value="1"/>
</dbReference>
<dbReference type="PANTHER" id="PTHR11661">
    <property type="entry name" value="60S RIBOSOMAL PROTEIN L12"/>
    <property type="match status" value="1"/>
</dbReference>
<evidence type="ECO:0000313" key="15">
    <source>
        <dbReference type="Proteomes" id="UP000231912"/>
    </source>
</evidence>
<dbReference type="SMART" id="SM00649">
    <property type="entry name" value="RL11"/>
    <property type="match status" value="1"/>
</dbReference>
<name>A0A2M9ZG82_9LEPT</name>
<evidence type="ECO:0000256" key="8">
    <source>
        <dbReference type="HAMAP-Rule" id="MF_00736"/>
    </source>
</evidence>
<keyword evidence="6 8" id="KW-0687">Ribonucleoprotein</keyword>
<dbReference type="SUPFAM" id="SSF54747">
    <property type="entry name" value="Ribosomal L11/L12e N-terminal domain"/>
    <property type="match status" value="1"/>
</dbReference>
<gene>
    <name evidence="8 14" type="primary">rplK</name>
    <name evidence="13" type="ORF">ACE5IX_03440</name>
    <name evidence="14" type="ORF">CH371_05270</name>
</gene>
<dbReference type="Gene3D" id="1.10.10.250">
    <property type="entry name" value="Ribosomal protein L11, C-terminal domain"/>
    <property type="match status" value="1"/>
</dbReference>
<comment type="subunit">
    <text evidence="7">Part of the ribosomal stalk of the 50S ribosomal subunit. Interacts with L10 and the large rRNA to form the base of the stalk. L10 forms an elongated spine to which 2 L12 dimers bind in a sequential fashion forming a pentameric L10(L12)2(L12)2 complex.</text>
</comment>
<reference evidence="13 16" key="2">
    <citation type="submission" date="2024-09" db="EMBL/GenBank/DDBJ databases">
        <title>Taxonomic and Genotyping Characterization of Leptospira Strains isolated from Multiple Sources in Colombia highlights the importance of intermediate species.</title>
        <authorList>
            <person name="Torres Higuera L."/>
            <person name="Rojas Tapias D."/>
            <person name="Jimenez Velasquez S."/>
            <person name="Renjifo Ibanez C."/>
        </authorList>
    </citation>
    <scope>NUCLEOTIDE SEQUENCE [LARGE SCALE GENOMIC DNA]</scope>
    <source>
        <strain evidence="13 16">Lep080</strain>
    </source>
</reference>
<evidence type="ECO:0000256" key="4">
    <source>
        <dbReference type="ARBA" id="ARBA00022884"/>
    </source>
</evidence>
<evidence type="ECO:0000313" key="14">
    <source>
        <dbReference type="EMBL" id="PJZ67432.1"/>
    </source>
</evidence>
<dbReference type="InterPro" id="IPR006519">
    <property type="entry name" value="Ribosomal_uL11_bac-typ"/>
</dbReference>
<dbReference type="NCBIfam" id="TIGR01632">
    <property type="entry name" value="L11_bact"/>
    <property type="match status" value="1"/>
</dbReference>
<keyword evidence="16" id="KW-1185">Reference proteome</keyword>
<evidence type="ECO:0000256" key="5">
    <source>
        <dbReference type="ARBA" id="ARBA00022980"/>
    </source>
</evidence>
<evidence type="ECO:0000313" key="13">
    <source>
        <dbReference type="EMBL" id="MFB5735543.1"/>
    </source>
</evidence>
<evidence type="ECO:0000313" key="16">
    <source>
        <dbReference type="Proteomes" id="UP001580391"/>
    </source>
</evidence>
<dbReference type="InterPro" id="IPR000911">
    <property type="entry name" value="Ribosomal_uL11"/>
</dbReference>
<keyword evidence="5 8" id="KW-0689">Ribosomal protein</keyword>
<feature type="domain" description="Large ribosomal subunit protein uL11 N-terminal" evidence="12">
    <location>
        <begin position="10"/>
        <end position="67"/>
    </location>
</feature>
<accession>A0A2M9ZG82</accession>
<evidence type="ECO:0000256" key="1">
    <source>
        <dbReference type="ARBA" id="ARBA00010537"/>
    </source>
</evidence>
<feature type="domain" description="Large ribosomal subunit protein uL11 C-terminal" evidence="11">
    <location>
        <begin position="72"/>
        <end position="140"/>
    </location>
</feature>
<organism evidence="14 15">
    <name type="scientific">Leptospira wolffii</name>
    <dbReference type="NCBI Taxonomy" id="409998"/>
    <lineage>
        <taxon>Bacteria</taxon>
        <taxon>Pseudomonadati</taxon>
        <taxon>Spirochaetota</taxon>
        <taxon>Spirochaetia</taxon>
        <taxon>Leptospirales</taxon>
        <taxon>Leptospiraceae</taxon>
        <taxon>Leptospira</taxon>
    </lineage>
</organism>
<comment type="subunit">
    <text evidence="8">Part of the ribosomal stalk of the 50S ribosomal subunit. Interacts with L10 and the large rRNA to form the base of the stalk. L10 forms an elongated spine to which L12 dimers bind in a sequential fashion forming a multimeric L10(L12)X complex.</text>
</comment>
<dbReference type="AlphaFoldDB" id="A0A2M9ZG82"/>
<evidence type="ECO:0000256" key="9">
    <source>
        <dbReference type="RuleBase" id="RU003978"/>
    </source>
</evidence>
<dbReference type="PANTHER" id="PTHR11661:SF1">
    <property type="entry name" value="LARGE RIBOSOMAL SUBUNIT PROTEIN UL11M"/>
    <property type="match status" value="1"/>
</dbReference>
<keyword evidence="2 8" id="KW-0488">Methylation</keyword>
<dbReference type="RefSeq" id="WP_016547176.1">
    <property type="nucleotide sequence ID" value="NZ_JBHILI010000001.1"/>
</dbReference>
<dbReference type="FunFam" id="1.10.10.250:FF:000001">
    <property type="entry name" value="50S ribosomal protein L11"/>
    <property type="match status" value="1"/>
</dbReference>
<sequence length="142" mass="15046">MAAKKVVKQIKLQVEAGKANPAPPVGPALGQAGLNIMEFCKQFNERTKAQIGYKLPVVITVFSDRSFTFITKAPPAALLVKKAIGLETGSATPHTVKVGKITRKQLEEIAKTKMADLNANDLDGAVQIIAGTCRSMGVTVEG</sequence>
<evidence type="ECO:0000256" key="3">
    <source>
        <dbReference type="ARBA" id="ARBA00022730"/>
    </source>
</evidence>
<dbReference type="Proteomes" id="UP000231912">
    <property type="component" value="Unassembled WGS sequence"/>
</dbReference>
<dbReference type="EMBL" id="JBHILJ010000001">
    <property type="protein sequence ID" value="MFB5735543.1"/>
    <property type="molecule type" value="Genomic_DNA"/>
</dbReference>
<dbReference type="InterPro" id="IPR036796">
    <property type="entry name" value="Ribosomal_uL11_N_sf"/>
</dbReference>
<dbReference type="Gene3D" id="3.30.1550.10">
    <property type="entry name" value="Ribosomal protein L11/L12, N-terminal domain"/>
    <property type="match status" value="1"/>
</dbReference>
<evidence type="ECO:0000259" key="12">
    <source>
        <dbReference type="Pfam" id="PF03946"/>
    </source>
</evidence>
<evidence type="ECO:0000259" key="11">
    <source>
        <dbReference type="Pfam" id="PF00298"/>
    </source>
</evidence>
<proteinExistence type="inferred from homology"/>
<reference evidence="14 15" key="1">
    <citation type="submission" date="2017-07" db="EMBL/GenBank/DDBJ databases">
        <title>Leptospira spp. isolated from tropical soils.</title>
        <authorList>
            <person name="Thibeaux R."/>
            <person name="Iraola G."/>
            <person name="Ferres I."/>
            <person name="Bierque E."/>
            <person name="Girault D."/>
            <person name="Soupe-Gilbert M.-E."/>
            <person name="Picardeau M."/>
            <person name="Goarant C."/>
        </authorList>
    </citation>
    <scope>NUCLEOTIDE SEQUENCE [LARGE SCALE GENOMIC DNA]</scope>
    <source>
        <strain evidence="14 15">FH2-C-A2</strain>
    </source>
</reference>
<keyword evidence="3 8" id="KW-0699">rRNA-binding</keyword>